<reference evidence="2" key="1">
    <citation type="submission" date="2022-09" db="EMBL/GenBank/DDBJ databases">
        <title>Complete genome sequence of Vulcanisaeta souniana.</title>
        <authorList>
            <person name="Kato S."/>
            <person name="Itoh T."/>
            <person name="Ohkuma M."/>
        </authorList>
    </citation>
    <scope>NUCLEOTIDE SEQUENCE [LARGE SCALE GENOMIC DNA]</scope>
    <source>
        <strain evidence="2">JCM 11219</strain>
    </source>
</reference>
<protein>
    <submittedName>
        <fullName evidence="1">Uncharacterized protein</fullName>
    </submittedName>
</protein>
<name>A0ABM8BLK9_9CREN</name>
<dbReference type="RefSeq" id="WP_188602421.1">
    <property type="nucleotide sequence ID" value="NZ_BMNM01000001.1"/>
</dbReference>
<accession>A0ABM8BLK9</accession>
<evidence type="ECO:0000313" key="2">
    <source>
        <dbReference type="Proteomes" id="UP001060771"/>
    </source>
</evidence>
<gene>
    <name evidence="1" type="ORF">Vsou_09560</name>
</gene>
<dbReference type="Proteomes" id="UP001060771">
    <property type="component" value="Chromosome"/>
</dbReference>
<proteinExistence type="predicted"/>
<dbReference type="EMBL" id="AP026830">
    <property type="protein sequence ID" value="BDR91863.1"/>
    <property type="molecule type" value="Genomic_DNA"/>
</dbReference>
<keyword evidence="2" id="KW-1185">Reference proteome</keyword>
<sequence length="48" mass="5538">MSIGVRPRILLDTTYLLPIVGINVKGLDEVLIALSRVRRRFKTEFCYT</sequence>
<evidence type="ECO:0000313" key="1">
    <source>
        <dbReference type="EMBL" id="BDR91863.1"/>
    </source>
</evidence>
<organism evidence="1 2">
    <name type="scientific">Vulcanisaeta souniana JCM 11219</name>
    <dbReference type="NCBI Taxonomy" id="1293586"/>
    <lineage>
        <taxon>Archaea</taxon>
        <taxon>Thermoproteota</taxon>
        <taxon>Thermoprotei</taxon>
        <taxon>Thermoproteales</taxon>
        <taxon>Thermoproteaceae</taxon>
        <taxon>Vulcanisaeta</taxon>
    </lineage>
</organism>